<protein>
    <recommendedName>
        <fullName evidence="3 4">Single-stranded DNA-binding protein</fullName>
        <shortName evidence="3">SSB</shortName>
    </recommendedName>
</protein>
<dbReference type="InterPro" id="IPR012340">
    <property type="entry name" value="NA-bd_OB-fold"/>
</dbReference>
<evidence type="ECO:0000256" key="2">
    <source>
        <dbReference type="ARBA" id="ARBA00023172"/>
    </source>
</evidence>
<dbReference type="Gene3D" id="2.40.50.140">
    <property type="entry name" value="Nucleic acid-binding proteins"/>
    <property type="match status" value="1"/>
</dbReference>
<evidence type="ECO:0000256" key="1">
    <source>
        <dbReference type="ARBA" id="ARBA00023125"/>
    </source>
</evidence>
<evidence type="ECO:0000256" key="5">
    <source>
        <dbReference type="SAM" id="MobiDB-lite"/>
    </source>
</evidence>
<dbReference type="AlphaFoldDB" id="A0A502G2Y9"/>
<sequence length="174" mass="18817">MAGSMNKVLLIGRLGNDPEARTFQNGGGVVSFSLATSERWKDGNGERKERTEWHRVSVFTEGLRDVVEKYLRKGDLVSIEGKLETRKWTDAQGTDHYSTEVVLRPFRGELIMLGSPNQSGDREARGEAGASAEGGERPAQGRGRGRQRAPAGAGAGGSSSWDAPKADLDDDVPF</sequence>
<keyword evidence="7" id="KW-1185">Reference proteome</keyword>
<dbReference type="Proteomes" id="UP000317078">
    <property type="component" value="Unassembled WGS sequence"/>
</dbReference>
<dbReference type="PROSITE" id="PS50935">
    <property type="entry name" value="SSB"/>
    <property type="match status" value="1"/>
</dbReference>
<keyword evidence="1 3" id="KW-0238">DNA-binding</keyword>
<dbReference type="OrthoDB" id="9809878at2"/>
<evidence type="ECO:0000256" key="3">
    <source>
        <dbReference type="HAMAP-Rule" id="MF_00984"/>
    </source>
</evidence>
<proteinExistence type="inferred from homology"/>
<evidence type="ECO:0000256" key="4">
    <source>
        <dbReference type="RuleBase" id="RU000524"/>
    </source>
</evidence>
<dbReference type="NCBIfam" id="TIGR00621">
    <property type="entry name" value="ssb"/>
    <property type="match status" value="1"/>
</dbReference>
<organism evidence="6 7">
    <name type="scientific">Muricoccus nepalensis</name>
    <dbReference type="NCBI Taxonomy" id="1854500"/>
    <lineage>
        <taxon>Bacteria</taxon>
        <taxon>Pseudomonadati</taxon>
        <taxon>Pseudomonadota</taxon>
        <taxon>Alphaproteobacteria</taxon>
        <taxon>Acetobacterales</taxon>
        <taxon>Roseomonadaceae</taxon>
        <taxon>Muricoccus</taxon>
    </lineage>
</organism>
<comment type="caution">
    <text evidence="6">The sequence shown here is derived from an EMBL/GenBank/DDBJ whole genome shotgun (WGS) entry which is preliminary data.</text>
</comment>
<dbReference type="EMBL" id="RCZP01000011">
    <property type="protein sequence ID" value="TPG55921.1"/>
    <property type="molecule type" value="Genomic_DNA"/>
</dbReference>
<dbReference type="InterPro" id="IPR011344">
    <property type="entry name" value="ssDNA-bd"/>
</dbReference>
<dbReference type="GO" id="GO:0006310">
    <property type="term" value="P:DNA recombination"/>
    <property type="evidence" value="ECO:0007669"/>
    <property type="project" value="UniProtKB-KW"/>
</dbReference>
<name>A0A502G2Y9_9PROT</name>
<feature type="region of interest" description="Disordered" evidence="5">
    <location>
        <begin position="112"/>
        <end position="174"/>
    </location>
</feature>
<dbReference type="CDD" id="cd04496">
    <property type="entry name" value="SSB_OBF"/>
    <property type="match status" value="1"/>
</dbReference>
<dbReference type="GO" id="GO:0006260">
    <property type="term" value="P:DNA replication"/>
    <property type="evidence" value="ECO:0007669"/>
    <property type="project" value="InterPro"/>
</dbReference>
<evidence type="ECO:0000313" key="6">
    <source>
        <dbReference type="EMBL" id="TPG55921.1"/>
    </source>
</evidence>
<dbReference type="HAMAP" id="MF_00984">
    <property type="entry name" value="SSB"/>
    <property type="match status" value="1"/>
</dbReference>
<gene>
    <name evidence="6" type="primary">ssb</name>
    <name evidence="6" type="ORF">EAH89_13355</name>
</gene>
<dbReference type="RefSeq" id="WP_140883853.1">
    <property type="nucleotide sequence ID" value="NZ_RCZP01000011.1"/>
</dbReference>
<accession>A0A502G2Y9</accession>
<dbReference type="SUPFAM" id="SSF50249">
    <property type="entry name" value="Nucleic acid-binding proteins"/>
    <property type="match status" value="1"/>
</dbReference>
<dbReference type="GO" id="GO:0003697">
    <property type="term" value="F:single-stranded DNA binding"/>
    <property type="evidence" value="ECO:0007669"/>
    <property type="project" value="UniProtKB-UniRule"/>
</dbReference>
<keyword evidence="2" id="KW-0233">DNA recombination</keyword>
<dbReference type="InterPro" id="IPR000424">
    <property type="entry name" value="Primosome_PriB/ssb"/>
</dbReference>
<feature type="compositionally biased region" description="Low complexity" evidence="5">
    <location>
        <begin position="127"/>
        <end position="141"/>
    </location>
</feature>
<dbReference type="Pfam" id="PF00436">
    <property type="entry name" value="SSB"/>
    <property type="match status" value="1"/>
</dbReference>
<evidence type="ECO:0000313" key="7">
    <source>
        <dbReference type="Proteomes" id="UP000317078"/>
    </source>
</evidence>
<dbReference type="PANTHER" id="PTHR10302:SF0">
    <property type="entry name" value="SINGLE-STRANDED DNA-BINDING PROTEIN, MITOCHONDRIAL"/>
    <property type="match status" value="1"/>
</dbReference>
<dbReference type="GO" id="GO:0009295">
    <property type="term" value="C:nucleoid"/>
    <property type="evidence" value="ECO:0007669"/>
    <property type="project" value="TreeGrafter"/>
</dbReference>
<dbReference type="PANTHER" id="PTHR10302">
    <property type="entry name" value="SINGLE-STRANDED DNA-BINDING PROTEIN"/>
    <property type="match status" value="1"/>
</dbReference>
<comment type="subunit">
    <text evidence="3">Homotetramer.</text>
</comment>
<comment type="caution">
    <text evidence="3">Lacks conserved residue(s) required for the propagation of feature annotation.</text>
</comment>
<reference evidence="6 7" key="1">
    <citation type="journal article" date="2019" name="Environ. Microbiol.">
        <title>Species interactions and distinct microbial communities in high Arctic permafrost affected cryosols are associated with the CH4 and CO2 gas fluxes.</title>
        <authorList>
            <person name="Altshuler I."/>
            <person name="Hamel J."/>
            <person name="Turney S."/>
            <person name="Magnuson E."/>
            <person name="Levesque R."/>
            <person name="Greer C."/>
            <person name="Whyte L.G."/>
        </authorList>
    </citation>
    <scope>NUCLEOTIDE SEQUENCE [LARGE SCALE GENOMIC DNA]</scope>
    <source>
        <strain evidence="6 7">S9.3B</strain>
    </source>
</reference>